<evidence type="ECO:0000313" key="3">
    <source>
        <dbReference type="Proteomes" id="UP000291793"/>
    </source>
</evidence>
<protein>
    <recommendedName>
        <fullName evidence="4">Toxin CdiA</fullName>
    </recommendedName>
</protein>
<dbReference type="Proteomes" id="UP000291793">
    <property type="component" value="Unassembled WGS sequence"/>
</dbReference>
<evidence type="ECO:0000313" key="2">
    <source>
        <dbReference type="EMBL" id="TCB95527.1"/>
    </source>
</evidence>
<reference evidence="2 3" key="1">
    <citation type="submission" date="2019-02" db="EMBL/GenBank/DDBJ databases">
        <title>The draft genome of Kosakonia quasisacchari strain WCHKQ120001.</title>
        <authorList>
            <person name="Wang C."/>
            <person name="Feng Y."/>
            <person name="Zong Z."/>
        </authorList>
    </citation>
    <scope>NUCLEOTIDE SEQUENCE [LARGE SCALE GENOMIC DNA]</scope>
    <source>
        <strain evidence="2 3">WCHKQ120001</strain>
    </source>
</reference>
<comment type="caution">
    <text evidence="2">The sequence shown here is derived from an EMBL/GenBank/DDBJ whole genome shotgun (WGS) entry which is preliminary data.</text>
</comment>
<gene>
    <name evidence="2" type="ORF">E0L21_24560</name>
</gene>
<feature type="compositionally biased region" description="Basic and acidic residues" evidence="1">
    <location>
        <begin position="14"/>
        <end position="25"/>
    </location>
</feature>
<dbReference type="AlphaFoldDB" id="A0A4R0GFY5"/>
<proteinExistence type="predicted"/>
<keyword evidence="3" id="KW-1185">Reference proteome</keyword>
<name>A0A4R0GFY5_9ENTR</name>
<evidence type="ECO:0008006" key="4">
    <source>
        <dbReference type="Google" id="ProtNLM"/>
    </source>
</evidence>
<accession>A0A4R0GFY5</accession>
<dbReference type="EMBL" id="SJOP01000054">
    <property type="protein sequence ID" value="TCB95527.1"/>
    <property type="molecule type" value="Genomic_DNA"/>
</dbReference>
<sequence>MCLHCKRRKETLARDGKLNPTKEEVADQAGKTAEAQYGTGSPLQRGITAATAAIQALAGGELAGAAAPEIASLNGQNVIGGLSGLWRSK</sequence>
<feature type="region of interest" description="Disordered" evidence="1">
    <location>
        <begin position="14"/>
        <end position="38"/>
    </location>
</feature>
<organism evidence="2 3">
    <name type="scientific">Kosakonia quasisacchari</name>
    <dbReference type="NCBI Taxonomy" id="2529380"/>
    <lineage>
        <taxon>Bacteria</taxon>
        <taxon>Pseudomonadati</taxon>
        <taxon>Pseudomonadota</taxon>
        <taxon>Gammaproteobacteria</taxon>
        <taxon>Enterobacterales</taxon>
        <taxon>Enterobacteriaceae</taxon>
        <taxon>Kosakonia</taxon>
    </lineage>
</organism>
<evidence type="ECO:0000256" key="1">
    <source>
        <dbReference type="SAM" id="MobiDB-lite"/>
    </source>
</evidence>
<dbReference type="RefSeq" id="WP_131413819.1">
    <property type="nucleotide sequence ID" value="NZ_SJOP01000054.1"/>
</dbReference>